<dbReference type="SUPFAM" id="SSF56112">
    <property type="entry name" value="Protein kinase-like (PK-like)"/>
    <property type="match status" value="1"/>
</dbReference>
<dbReference type="InterPro" id="IPR001245">
    <property type="entry name" value="Ser-Thr/Tyr_kinase_cat_dom"/>
</dbReference>
<dbReference type="GO" id="GO:0004674">
    <property type="term" value="F:protein serine/threonine kinase activity"/>
    <property type="evidence" value="ECO:0007669"/>
    <property type="project" value="UniProtKB-KW"/>
</dbReference>
<dbReference type="PROSITE" id="PS00108">
    <property type="entry name" value="PROTEIN_KINASE_ST"/>
    <property type="match status" value="1"/>
</dbReference>
<dbReference type="Gene3D" id="3.30.200.20">
    <property type="entry name" value="Phosphorylase Kinase, domain 1"/>
    <property type="match status" value="1"/>
</dbReference>
<dbReference type="Gene3D" id="1.10.510.10">
    <property type="entry name" value="Transferase(Phosphotransferase) domain 1"/>
    <property type="match status" value="1"/>
</dbReference>
<evidence type="ECO:0000256" key="4">
    <source>
        <dbReference type="ARBA" id="ARBA00022729"/>
    </source>
</evidence>
<keyword evidence="9" id="KW-0675">Receptor</keyword>
<dbReference type="InterPro" id="IPR008271">
    <property type="entry name" value="Ser/Thr_kinase_AS"/>
</dbReference>
<keyword evidence="7" id="KW-0325">Glycoprotein</keyword>
<dbReference type="EMBL" id="JAAARO010000004">
    <property type="protein sequence ID" value="KAF5749366.1"/>
    <property type="molecule type" value="Genomic_DNA"/>
</dbReference>
<keyword evidence="9" id="KW-0418">Kinase</keyword>
<evidence type="ECO:0000256" key="7">
    <source>
        <dbReference type="ARBA" id="ARBA00023180"/>
    </source>
</evidence>
<evidence type="ECO:0000256" key="2">
    <source>
        <dbReference type="ARBA" id="ARBA00022527"/>
    </source>
</evidence>
<reference evidence="9 10" key="1">
    <citation type="journal article" date="2020" name="Nat. Commun.">
        <title>Genome of Tripterygium wilfordii and identification of cytochrome P450 involved in triptolide biosynthesis.</title>
        <authorList>
            <person name="Tu L."/>
            <person name="Su P."/>
            <person name="Zhang Z."/>
            <person name="Gao L."/>
            <person name="Wang J."/>
            <person name="Hu T."/>
            <person name="Zhou J."/>
            <person name="Zhang Y."/>
            <person name="Zhao Y."/>
            <person name="Liu Y."/>
            <person name="Song Y."/>
            <person name="Tong Y."/>
            <person name="Lu Y."/>
            <person name="Yang J."/>
            <person name="Xu C."/>
            <person name="Jia M."/>
            <person name="Peters R.J."/>
            <person name="Huang L."/>
            <person name="Gao W."/>
        </authorList>
    </citation>
    <scope>NUCLEOTIDE SEQUENCE [LARGE SCALE GENOMIC DNA]</scope>
    <source>
        <strain evidence="10">cv. XIE 37</strain>
        <tissue evidence="9">Leaf</tissue>
    </source>
</reference>
<keyword evidence="3" id="KW-0812">Transmembrane</keyword>
<evidence type="ECO:0000256" key="5">
    <source>
        <dbReference type="ARBA" id="ARBA00022989"/>
    </source>
</evidence>
<keyword evidence="2" id="KW-0723">Serine/threonine-protein kinase</keyword>
<evidence type="ECO:0000313" key="9">
    <source>
        <dbReference type="EMBL" id="KAF5749366.1"/>
    </source>
</evidence>
<gene>
    <name evidence="9" type="ORF">HS088_TW04G01335</name>
</gene>
<keyword evidence="5" id="KW-1133">Transmembrane helix</keyword>
<keyword evidence="6" id="KW-0472">Membrane</keyword>
<evidence type="ECO:0000256" key="3">
    <source>
        <dbReference type="ARBA" id="ARBA00022692"/>
    </source>
</evidence>
<dbReference type="Proteomes" id="UP000593562">
    <property type="component" value="Unassembled WGS sequence"/>
</dbReference>
<keyword evidence="10" id="KW-1185">Reference proteome</keyword>
<keyword evidence="9" id="KW-0808">Transferase</keyword>
<organism evidence="9 10">
    <name type="scientific">Tripterygium wilfordii</name>
    <name type="common">Thunder God vine</name>
    <dbReference type="NCBI Taxonomy" id="458696"/>
    <lineage>
        <taxon>Eukaryota</taxon>
        <taxon>Viridiplantae</taxon>
        <taxon>Streptophyta</taxon>
        <taxon>Embryophyta</taxon>
        <taxon>Tracheophyta</taxon>
        <taxon>Spermatophyta</taxon>
        <taxon>Magnoliopsida</taxon>
        <taxon>eudicotyledons</taxon>
        <taxon>Gunneridae</taxon>
        <taxon>Pentapetalae</taxon>
        <taxon>rosids</taxon>
        <taxon>fabids</taxon>
        <taxon>Celastrales</taxon>
        <taxon>Celastraceae</taxon>
        <taxon>Tripterygium</taxon>
    </lineage>
</organism>
<evidence type="ECO:0000256" key="1">
    <source>
        <dbReference type="ARBA" id="ARBA00004479"/>
    </source>
</evidence>
<comment type="caution">
    <text evidence="9">The sequence shown here is derived from an EMBL/GenBank/DDBJ whole genome shotgun (WGS) entry which is preliminary data.</text>
</comment>
<dbReference type="InterPro" id="IPR045874">
    <property type="entry name" value="LRK10/LRL21-25-like"/>
</dbReference>
<sequence length="401" mass="45391">MILTRLSVAVQRFFNGKKLSSASNPQLPKCITPAVHKLLDELEKPIRFSSLQLKIATQNFSSFLGAAGAGAYGAVYKGELPGGFMVAVKVLNGSSDKKIEDQFLAEVSTIGRTHHINLVLLYGFCFEKDLRALVYEFLEKSSLDRLLFNGGGDNSTIEWESLHNIAVGTARGIAYLHEECQQRIIHYDIKPENILLNSELCPKVSDFGLAKLCNREKTHMTLTEGGRGTPGYAAPEMWMPFPVSHKCDVYSFGMLLFEILGRRRNMDENLPESQEWFPKWVWKKFEKGEFSDLMVVCRIEDKDRDKAERMAMVALWSVQYLPELRPWMSHVVKMLEGGLNIPRPRNPFQHLTSGSPRSDLVARFIEEACSLKREIARTTSESFATCPTPTMQKYEIEIATL</sequence>
<dbReference type="PANTHER" id="PTHR27009">
    <property type="entry name" value="RUST RESISTANCE KINASE LR10-RELATED"/>
    <property type="match status" value="1"/>
</dbReference>
<feature type="domain" description="Protein kinase" evidence="8">
    <location>
        <begin position="61"/>
        <end position="328"/>
    </location>
</feature>
<proteinExistence type="predicted"/>
<dbReference type="AlphaFoldDB" id="A0A7J7DTB0"/>
<comment type="subcellular location">
    <subcellularLocation>
        <location evidence="1">Membrane</location>
        <topology evidence="1">Single-pass type I membrane protein</topology>
    </subcellularLocation>
</comment>
<dbReference type="InParanoid" id="A0A7J7DTB0"/>
<keyword evidence="9" id="KW-0430">Lectin</keyword>
<dbReference type="GO" id="GO:0030246">
    <property type="term" value="F:carbohydrate binding"/>
    <property type="evidence" value="ECO:0007669"/>
    <property type="project" value="UniProtKB-KW"/>
</dbReference>
<dbReference type="PROSITE" id="PS50011">
    <property type="entry name" value="PROTEIN_KINASE_DOM"/>
    <property type="match status" value="1"/>
</dbReference>
<accession>A0A7J7DTB0</accession>
<dbReference type="Pfam" id="PF07714">
    <property type="entry name" value="PK_Tyr_Ser-Thr"/>
    <property type="match status" value="1"/>
</dbReference>
<dbReference type="FunFam" id="1.10.510.10:FF:000384">
    <property type="entry name" value="G-type lectin S-receptor-like serine/threonine-protein kinase"/>
    <property type="match status" value="1"/>
</dbReference>
<evidence type="ECO:0000256" key="6">
    <source>
        <dbReference type="ARBA" id="ARBA00023136"/>
    </source>
</evidence>
<dbReference type="InterPro" id="IPR000719">
    <property type="entry name" value="Prot_kinase_dom"/>
</dbReference>
<protein>
    <submittedName>
        <fullName evidence="9">G-type lectin S-receptor-like serine/threonine-protein kinase</fullName>
    </submittedName>
</protein>
<evidence type="ECO:0000259" key="8">
    <source>
        <dbReference type="PROSITE" id="PS50011"/>
    </source>
</evidence>
<dbReference type="InterPro" id="IPR011009">
    <property type="entry name" value="Kinase-like_dom_sf"/>
</dbReference>
<dbReference type="GO" id="GO:0016020">
    <property type="term" value="C:membrane"/>
    <property type="evidence" value="ECO:0007669"/>
    <property type="project" value="UniProtKB-SubCell"/>
</dbReference>
<evidence type="ECO:0000313" key="10">
    <source>
        <dbReference type="Proteomes" id="UP000593562"/>
    </source>
</evidence>
<name>A0A7J7DTB0_TRIWF</name>
<keyword evidence="4" id="KW-0732">Signal</keyword>
<dbReference type="SMART" id="SM00220">
    <property type="entry name" value="S_TKc"/>
    <property type="match status" value="1"/>
</dbReference>
<dbReference type="GO" id="GO:0005524">
    <property type="term" value="F:ATP binding"/>
    <property type="evidence" value="ECO:0007669"/>
    <property type="project" value="InterPro"/>
</dbReference>